<dbReference type="Proteomes" id="UP001485043">
    <property type="component" value="Unassembled WGS sequence"/>
</dbReference>
<feature type="compositionally biased region" description="Basic and acidic residues" evidence="1">
    <location>
        <begin position="1"/>
        <end position="22"/>
    </location>
</feature>
<organism evidence="2 3">
    <name type="scientific">Apatococcus fuscideae</name>
    <dbReference type="NCBI Taxonomy" id="2026836"/>
    <lineage>
        <taxon>Eukaryota</taxon>
        <taxon>Viridiplantae</taxon>
        <taxon>Chlorophyta</taxon>
        <taxon>core chlorophytes</taxon>
        <taxon>Trebouxiophyceae</taxon>
        <taxon>Chlorellales</taxon>
        <taxon>Chlorellaceae</taxon>
        <taxon>Apatococcus</taxon>
    </lineage>
</organism>
<feature type="compositionally biased region" description="Basic and acidic residues" evidence="1">
    <location>
        <begin position="155"/>
        <end position="164"/>
    </location>
</feature>
<feature type="region of interest" description="Disordered" evidence="1">
    <location>
        <begin position="1"/>
        <end position="35"/>
    </location>
</feature>
<dbReference type="AlphaFoldDB" id="A0AAW1SNZ3"/>
<evidence type="ECO:0000256" key="1">
    <source>
        <dbReference type="SAM" id="MobiDB-lite"/>
    </source>
</evidence>
<sequence>MGKALDTLHERPSALHDKENGGNHHGAPACGKSMTTGYCDSNDMTAGRMTRSSARTRLPLHDVRQMSNLYGPGPLPFPDGHKFAKQSIVNHAVVPRYFLRDHLRSPSKAGSGPTAVRSDSEASPTGDLPMFDAREKEPEPGATPMPRAFGSILRDLPEAPRKACTESPDALGTGSSLLPSGAKSPLAQSAPVRATRRVTRYRPRLRARARRVLDLHANGKAMGDDQRAMLERRQTRASALDQLGENGPPPVLSGNVRKAEDQTVHSPMDTSQVHSLCCTPTVLTSGAP</sequence>
<reference evidence="2 3" key="1">
    <citation type="journal article" date="2024" name="Nat. Commun.">
        <title>Phylogenomics reveals the evolutionary origins of lichenization in chlorophyte algae.</title>
        <authorList>
            <person name="Puginier C."/>
            <person name="Libourel C."/>
            <person name="Otte J."/>
            <person name="Skaloud P."/>
            <person name="Haon M."/>
            <person name="Grisel S."/>
            <person name="Petersen M."/>
            <person name="Berrin J.G."/>
            <person name="Delaux P.M."/>
            <person name="Dal Grande F."/>
            <person name="Keller J."/>
        </authorList>
    </citation>
    <scope>NUCLEOTIDE SEQUENCE [LARGE SCALE GENOMIC DNA]</scope>
    <source>
        <strain evidence="2 3">SAG 2523</strain>
    </source>
</reference>
<keyword evidence="3" id="KW-1185">Reference proteome</keyword>
<comment type="caution">
    <text evidence="2">The sequence shown here is derived from an EMBL/GenBank/DDBJ whole genome shotgun (WGS) entry which is preliminary data.</text>
</comment>
<dbReference type="EMBL" id="JALJOV010001383">
    <property type="protein sequence ID" value="KAK9848749.1"/>
    <property type="molecule type" value="Genomic_DNA"/>
</dbReference>
<evidence type="ECO:0000313" key="3">
    <source>
        <dbReference type="Proteomes" id="UP001485043"/>
    </source>
</evidence>
<feature type="region of interest" description="Disordered" evidence="1">
    <location>
        <begin position="104"/>
        <end position="193"/>
    </location>
</feature>
<name>A0AAW1SNZ3_9CHLO</name>
<gene>
    <name evidence="2" type="ORF">WJX84_009089</name>
</gene>
<protein>
    <submittedName>
        <fullName evidence="2">Uncharacterized protein</fullName>
    </submittedName>
</protein>
<proteinExistence type="predicted"/>
<evidence type="ECO:0000313" key="2">
    <source>
        <dbReference type="EMBL" id="KAK9848749.1"/>
    </source>
</evidence>
<accession>A0AAW1SNZ3</accession>